<dbReference type="EMBL" id="MQWB01000001">
    <property type="protein sequence ID" value="OZC03405.1"/>
    <property type="molecule type" value="Genomic_DNA"/>
</dbReference>
<feature type="chain" id="PRO_5012356239" description="Capsule assembly Wzi family protein" evidence="1">
    <location>
        <begin position="23"/>
        <end position="563"/>
    </location>
</feature>
<evidence type="ECO:0000313" key="2">
    <source>
        <dbReference type="EMBL" id="OZC03405.1"/>
    </source>
</evidence>
<dbReference type="InterPro" id="IPR026950">
    <property type="entry name" value="Caps_assemb_Wzi"/>
</dbReference>
<feature type="signal peptide" evidence="1">
    <location>
        <begin position="1"/>
        <end position="22"/>
    </location>
</feature>
<dbReference type="OrthoDB" id="9808260at2"/>
<dbReference type="AlphaFoldDB" id="A0A259U044"/>
<evidence type="ECO:0000256" key="1">
    <source>
        <dbReference type="SAM" id="SignalP"/>
    </source>
</evidence>
<dbReference type="Proteomes" id="UP000216446">
    <property type="component" value="Unassembled WGS sequence"/>
</dbReference>
<keyword evidence="1" id="KW-0732">Signal</keyword>
<accession>A0A259U044</accession>
<comment type="caution">
    <text evidence="2">The sequence shown here is derived from an EMBL/GenBank/DDBJ whole genome shotgun (WGS) entry which is preliminary data.</text>
</comment>
<sequence length="563" mass="61486">MCRFLPLLALPFLLLAAPEARAQAEGLTQIESDLERFVLRQHALGRLPRLDPGALPLNTRAALAMLDSIDASGMSAVDRALLDGYLGRETAGFLGARAESTPLYANRRSFISTSGDGYGLEASPLLDLSYGPAQINRAEEGGTETGSAWTLARGLRVAGHAGHFFAETRIAETQELVPNGSRTRSTAPRIAFARTTGGTANAPDAEYDYVRSTGIVGYRDRFVELRAGRDRNRLGFARGSLILSNYASEYDHAQVRLNVGPLSFQSVYARFLDPREAGGSDSDGVVEQRYGAFHRVAYRPGAGVEIEVFETVIFGDREDDNRNGFELAYLTPFALYRAVERDLGSPDNILLGAGAAWRPTSGVRVYGQGLLDELVAARFFDDAWTSKWGFVLGAQVSDPKIPGLGRLVNTDLQVEYSRIRPYVYAHRDSVTAAVHYGDVLGHPAGPNASDLNVRLEHRPSRDLVFSADLSYTVRGRNTDLLNYGSDPQRENGDRVPEPNPTLQGVRQRLAFADVSFGARVLPDATVGLRVLARMTDDEAFGRSGFVAPQLFLRWSAVPLGPRY</sequence>
<gene>
    <name evidence="2" type="ORF">BSZ36_10680</name>
</gene>
<keyword evidence="3" id="KW-1185">Reference proteome</keyword>
<evidence type="ECO:0000313" key="3">
    <source>
        <dbReference type="Proteomes" id="UP000216446"/>
    </source>
</evidence>
<dbReference type="InterPro" id="IPR038636">
    <property type="entry name" value="Wzi_sf"/>
</dbReference>
<dbReference type="Gene3D" id="2.40.160.130">
    <property type="entry name" value="Capsule assembly protein Wzi"/>
    <property type="match status" value="1"/>
</dbReference>
<evidence type="ECO:0008006" key="4">
    <source>
        <dbReference type="Google" id="ProtNLM"/>
    </source>
</evidence>
<reference evidence="2 3" key="1">
    <citation type="submission" date="2016-11" db="EMBL/GenBank/DDBJ databases">
        <title>Study of marine rhodopsin-containing bacteria.</title>
        <authorList>
            <person name="Yoshizawa S."/>
            <person name="Kumagai Y."/>
            <person name="Kogure K."/>
        </authorList>
    </citation>
    <scope>NUCLEOTIDE SEQUENCE [LARGE SCALE GENOMIC DNA]</scope>
    <source>
        <strain evidence="2 3">SG-29</strain>
    </source>
</reference>
<proteinExistence type="predicted"/>
<dbReference type="RefSeq" id="WP_094548729.1">
    <property type="nucleotide sequence ID" value="NZ_MQWB01000001.1"/>
</dbReference>
<name>A0A259U044_9BACT</name>
<protein>
    <recommendedName>
        <fullName evidence="4">Capsule assembly Wzi family protein</fullName>
    </recommendedName>
</protein>
<dbReference type="Pfam" id="PF14052">
    <property type="entry name" value="Caps_assemb_Wzi"/>
    <property type="match status" value="1"/>
</dbReference>
<organism evidence="2 3">
    <name type="scientific">Rubricoccus marinus</name>
    <dbReference type="NCBI Taxonomy" id="716817"/>
    <lineage>
        <taxon>Bacteria</taxon>
        <taxon>Pseudomonadati</taxon>
        <taxon>Rhodothermota</taxon>
        <taxon>Rhodothermia</taxon>
        <taxon>Rhodothermales</taxon>
        <taxon>Rubricoccaceae</taxon>
        <taxon>Rubricoccus</taxon>
    </lineage>
</organism>
<dbReference type="InParanoid" id="A0A259U044"/>